<dbReference type="Gene3D" id="3.10.580.10">
    <property type="entry name" value="CBS-domain"/>
    <property type="match status" value="1"/>
</dbReference>
<name>A0AA48KN65_9ALTE</name>
<keyword evidence="9" id="KW-0479">Metal-binding</keyword>
<dbReference type="PANTHER" id="PTHR43773">
    <property type="entry name" value="MAGNESIUM TRANSPORTER MGTE"/>
    <property type="match status" value="1"/>
</dbReference>
<dbReference type="RefSeq" id="WP_338291158.1">
    <property type="nucleotide sequence ID" value="NZ_AP027272.1"/>
</dbReference>
<dbReference type="Gene3D" id="1.25.60.10">
    <property type="entry name" value="MgtE N-terminal domain-like"/>
    <property type="match status" value="1"/>
</dbReference>
<feature type="transmembrane region" description="Helical" evidence="9">
    <location>
        <begin position="317"/>
        <end position="344"/>
    </location>
</feature>
<evidence type="ECO:0000256" key="5">
    <source>
        <dbReference type="ARBA" id="ARBA00022842"/>
    </source>
</evidence>
<feature type="domain" description="CBS" evidence="10">
    <location>
        <begin position="209"/>
        <end position="267"/>
    </location>
</feature>
<comment type="function">
    <text evidence="9">Acts as a magnesium transporter.</text>
</comment>
<keyword evidence="8" id="KW-0129">CBS domain</keyword>
<keyword evidence="6 9" id="KW-1133">Transmembrane helix</keyword>
<dbReference type="SMART" id="SM00924">
    <property type="entry name" value="MgtE_N"/>
    <property type="match status" value="1"/>
</dbReference>
<dbReference type="PANTHER" id="PTHR43773:SF1">
    <property type="entry name" value="MAGNESIUM TRANSPORTER MGTE"/>
    <property type="match status" value="1"/>
</dbReference>
<dbReference type="Pfam" id="PF01769">
    <property type="entry name" value="MgtE"/>
    <property type="match status" value="1"/>
</dbReference>
<evidence type="ECO:0000313" key="12">
    <source>
        <dbReference type="Proteomes" id="UP001333710"/>
    </source>
</evidence>
<feature type="transmembrane region" description="Helical" evidence="9">
    <location>
        <begin position="426"/>
        <end position="453"/>
    </location>
</feature>
<keyword evidence="9" id="KW-1003">Cell membrane</keyword>
<evidence type="ECO:0000256" key="8">
    <source>
        <dbReference type="PROSITE-ProRule" id="PRU00703"/>
    </source>
</evidence>
<dbReference type="CDD" id="cd04606">
    <property type="entry name" value="CBS_pair_Mg_transporter"/>
    <property type="match status" value="1"/>
</dbReference>
<evidence type="ECO:0000256" key="7">
    <source>
        <dbReference type="ARBA" id="ARBA00023136"/>
    </source>
</evidence>
<dbReference type="Gene3D" id="1.10.357.20">
    <property type="entry name" value="SLC41 divalent cation transporters, integral membrane domain"/>
    <property type="match status" value="1"/>
</dbReference>
<dbReference type="PROSITE" id="PS51371">
    <property type="entry name" value="CBS"/>
    <property type="match status" value="2"/>
</dbReference>
<feature type="transmembrane region" description="Helical" evidence="9">
    <location>
        <begin position="292"/>
        <end position="311"/>
    </location>
</feature>
<evidence type="ECO:0000256" key="4">
    <source>
        <dbReference type="ARBA" id="ARBA00022692"/>
    </source>
</evidence>
<evidence type="ECO:0000256" key="9">
    <source>
        <dbReference type="RuleBase" id="RU362011"/>
    </source>
</evidence>
<sequence length="454" mass="50109">MKEQSKIEQEYVTTQLDAINEALSNGLFVHVRKMLHSIPPADVALLLESTPVRNRSLLWKLIDTDYHGDVLEELSEDVRNGIMREMVPEKLADALEDMDTDDLAEMLHGLPDRVVQDVLESMDSMDRARAEQALSYGEGTAGFIMNTDTITLRPEVSVEVILRYLRLKQELPEDTDMLYVTNRYDKLIGTVSLTSLITAAPEISVEEIMEEEPEVIKVDMDETEVAKLFERHNWLSAPVVDANNQLVGRITIDDVVDIIREEAEHSMMSMAGLEDEEDTFAPVLKSTQRRSIWLGVNLFTALMAAMVSDLFEATLSQLAVLAILNTIVPSMGGVAGNQTLTLVIRGMALGHVSASNSRWLISKELAIGFLNGVIWAVLIASVVALWKQDYMLGLVIAFAMLVNMIAAGLSGVILPIVMKKLKIDPALAGSVILTTITDVVGIFAFLGTATWLLL</sequence>
<organism evidence="11 12">
    <name type="scientific">Planctobacterium marinum</name>
    <dbReference type="NCBI Taxonomy" id="1631968"/>
    <lineage>
        <taxon>Bacteria</taxon>
        <taxon>Pseudomonadati</taxon>
        <taxon>Pseudomonadota</taxon>
        <taxon>Gammaproteobacteria</taxon>
        <taxon>Alteromonadales</taxon>
        <taxon>Alteromonadaceae</taxon>
        <taxon>Planctobacterium</taxon>
    </lineage>
</organism>
<feature type="transmembrane region" description="Helical" evidence="9">
    <location>
        <begin position="365"/>
        <end position="386"/>
    </location>
</feature>
<feature type="domain" description="CBS" evidence="10">
    <location>
        <begin position="145"/>
        <end position="207"/>
    </location>
</feature>
<evidence type="ECO:0000256" key="3">
    <source>
        <dbReference type="ARBA" id="ARBA00022448"/>
    </source>
</evidence>
<evidence type="ECO:0000259" key="10">
    <source>
        <dbReference type="PROSITE" id="PS51371"/>
    </source>
</evidence>
<dbReference type="EMBL" id="AP027272">
    <property type="protein sequence ID" value="BDX05191.1"/>
    <property type="molecule type" value="Genomic_DNA"/>
</dbReference>
<dbReference type="InterPro" id="IPR006667">
    <property type="entry name" value="SLC41_membr_dom"/>
</dbReference>
<evidence type="ECO:0000313" key="11">
    <source>
        <dbReference type="EMBL" id="BDX05191.1"/>
    </source>
</evidence>
<dbReference type="SUPFAM" id="SSF158791">
    <property type="entry name" value="MgtE N-terminal domain-like"/>
    <property type="match status" value="1"/>
</dbReference>
<comment type="subcellular location">
    <subcellularLocation>
        <location evidence="9">Cell membrane</location>
        <topology evidence="9">Multi-pass membrane protein</topology>
    </subcellularLocation>
    <subcellularLocation>
        <location evidence="1">Membrane</location>
        <topology evidence="1">Multi-pass membrane protein</topology>
    </subcellularLocation>
</comment>
<dbReference type="InterPro" id="IPR036739">
    <property type="entry name" value="SLC41_membr_dom_sf"/>
</dbReference>
<keyword evidence="12" id="KW-1185">Reference proteome</keyword>
<evidence type="ECO:0000256" key="1">
    <source>
        <dbReference type="ARBA" id="ARBA00004141"/>
    </source>
</evidence>
<gene>
    <name evidence="11" type="ORF">MACH26_07120</name>
</gene>
<protein>
    <recommendedName>
        <fullName evidence="9">Magnesium transporter MgtE</fullName>
    </recommendedName>
</protein>
<reference evidence="11" key="1">
    <citation type="submission" date="2023-01" db="EMBL/GenBank/DDBJ databases">
        <title>Complete genome sequence of Planctobacterium marinum strain Dej080120_11.</title>
        <authorList>
            <person name="Ueki S."/>
            <person name="Maruyama F."/>
        </authorList>
    </citation>
    <scope>NUCLEOTIDE SEQUENCE</scope>
    <source>
        <strain evidence="11">Dej080120_11</strain>
    </source>
</reference>
<dbReference type="Pfam" id="PF00571">
    <property type="entry name" value="CBS"/>
    <property type="match status" value="2"/>
</dbReference>
<dbReference type="InterPro" id="IPR046342">
    <property type="entry name" value="CBS_dom_sf"/>
</dbReference>
<comment type="similarity">
    <text evidence="2 9">Belongs to the SLC41A transporter family.</text>
</comment>
<dbReference type="InterPro" id="IPR006669">
    <property type="entry name" value="MgtE_transporter"/>
</dbReference>
<proteinExistence type="inferred from homology"/>
<dbReference type="SUPFAM" id="SSF54631">
    <property type="entry name" value="CBS-domain pair"/>
    <property type="match status" value="1"/>
</dbReference>
<dbReference type="KEGG" id="pmaw:MACH26_07120"/>
<dbReference type="InterPro" id="IPR000644">
    <property type="entry name" value="CBS_dom"/>
</dbReference>
<dbReference type="SUPFAM" id="SSF161093">
    <property type="entry name" value="MgtE membrane domain-like"/>
    <property type="match status" value="1"/>
</dbReference>
<dbReference type="GO" id="GO:0015095">
    <property type="term" value="F:magnesium ion transmembrane transporter activity"/>
    <property type="evidence" value="ECO:0007669"/>
    <property type="project" value="UniProtKB-UniRule"/>
</dbReference>
<accession>A0AA48KN65</accession>
<keyword evidence="3 9" id="KW-0813">Transport</keyword>
<keyword evidence="5 9" id="KW-0460">Magnesium</keyword>
<evidence type="ECO:0000256" key="6">
    <source>
        <dbReference type="ARBA" id="ARBA00022989"/>
    </source>
</evidence>
<feature type="transmembrane region" description="Helical" evidence="9">
    <location>
        <begin position="392"/>
        <end position="414"/>
    </location>
</feature>
<dbReference type="GO" id="GO:0046872">
    <property type="term" value="F:metal ion binding"/>
    <property type="evidence" value="ECO:0007669"/>
    <property type="project" value="UniProtKB-KW"/>
</dbReference>
<dbReference type="InterPro" id="IPR038076">
    <property type="entry name" value="MgtE_N_sf"/>
</dbReference>
<dbReference type="Pfam" id="PF03448">
    <property type="entry name" value="MgtE_N"/>
    <property type="match status" value="1"/>
</dbReference>
<evidence type="ECO:0000256" key="2">
    <source>
        <dbReference type="ARBA" id="ARBA00009749"/>
    </source>
</evidence>
<dbReference type="NCBIfam" id="TIGR00400">
    <property type="entry name" value="mgtE"/>
    <property type="match status" value="1"/>
</dbReference>
<dbReference type="GO" id="GO:0005886">
    <property type="term" value="C:plasma membrane"/>
    <property type="evidence" value="ECO:0007669"/>
    <property type="project" value="UniProtKB-SubCell"/>
</dbReference>
<dbReference type="Proteomes" id="UP001333710">
    <property type="component" value="Chromosome"/>
</dbReference>
<comment type="subunit">
    <text evidence="9">Homodimer.</text>
</comment>
<dbReference type="AlphaFoldDB" id="A0AA48KN65"/>
<keyword evidence="4 9" id="KW-0812">Transmembrane</keyword>
<dbReference type="InterPro" id="IPR006668">
    <property type="entry name" value="Mg_transptr_MgtE_intracell_dom"/>
</dbReference>
<keyword evidence="7 9" id="KW-0472">Membrane</keyword>
<dbReference type="SMART" id="SM00116">
    <property type="entry name" value="CBS"/>
    <property type="match status" value="2"/>
</dbReference>